<feature type="signal peptide" evidence="1">
    <location>
        <begin position="1"/>
        <end position="21"/>
    </location>
</feature>
<evidence type="ECO:0000313" key="4">
    <source>
        <dbReference type="Proteomes" id="UP000199144"/>
    </source>
</evidence>
<dbReference type="EMBL" id="FOTQ01000010">
    <property type="protein sequence ID" value="SFM60363.1"/>
    <property type="molecule type" value="Genomic_DNA"/>
</dbReference>
<proteinExistence type="predicted"/>
<accession>A0A1I4S7W8</accession>
<feature type="chain" id="PRO_5011487633" evidence="1">
    <location>
        <begin position="22"/>
        <end position="86"/>
    </location>
</feature>
<dbReference type="AlphaFoldDB" id="A0A1I4S7W8"/>
<gene>
    <name evidence="3" type="ORF">SAMN04488042_11034</name>
</gene>
<sequence length="86" mass="9680">MTFNTLRVAALVTLLPVAVWASDYAKPGLTQETEAQIRTTLSAQGYDVRKIDDEDGLFEAYAMKDGKRHEIYLDADMNIVKIELDD</sequence>
<dbReference type="InterPro" id="IPR025711">
    <property type="entry name" value="PepSY"/>
</dbReference>
<keyword evidence="1" id="KW-0732">Signal</keyword>
<keyword evidence="4" id="KW-1185">Reference proteome</keyword>
<dbReference type="STRING" id="254406.SAMN04488042_11034"/>
<evidence type="ECO:0000313" key="3">
    <source>
        <dbReference type="EMBL" id="SFM60363.1"/>
    </source>
</evidence>
<feature type="domain" description="PepSY" evidence="2">
    <location>
        <begin position="8"/>
        <end position="81"/>
    </location>
</feature>
<name>A0A1I4S7W8_9RHOB</name>
<evidence type="ECO:0000259" key="2">
    <source>
        <dbReference type="Pfam" id="PF13670"/>
    </source>
</evidence>
<reference evidence="3 4" key="1">
    <citation type="submission" date="2016-10" db="EMBL/GenBank/DDBJ databases">
        <authorList>
            <person name="de Groot N.N."/>
        </authorList>
    </citation>
    <scope>NUCLEOTIDE SEQUENCE [LARGE SCALE GENOMIC DNA]</scope>
    <source>
        <strain evidence="3 4">DSM 15283</strain>
    </source>
</reference>
<dbReference type="OrthoDB" id="7850927at2"/>
<protein>
    <submittedName>
        <fullName evidence="3">Peptidase propeptide and YPEB domain-containing protein</fullName>
    </submittedName>
</protein>
<dbReference type="Proteomes" id="UP000199144">
    <property type="component" value="Unassembled WGS sequence"/>
</dbReference>
<dbReference type="RefSeq" id="WP_093095939.1">
    <property type="nucleotide sequence ID" value="NZ_FOTQ01000010.1"/>
</dbReference>
<organism evidence="3 4">
    <name type="scientific">Shimia aestuarii</name>
    <dbReference type="NCBI Taxonomy" id="254406"/>
    <lineage>
        <taxon>Bacteria</taxon>
        <taxon>Pseudomonadati</taxon>
        <taxon>Pseudomonadota</taxon>
        <taxon>Alphaproteobacteria</taxon>
        <taxon>Rhodobacterales</taxon>
        <taxon>Roseobacteraceae</taxon>
    </lineage>
</organism>
<dbReference type="Pfam" id="PF13670">
    <property type="entry name" value="PepSY_2"/>
    <property type="match status" value="1"/>
</dbReference>
<evidence type="ECO:0000256" key="1">
    <source>
        <dbReference type="SAM" id="SignalP"/>
    </source>
</evidence>